<protein>
    <submittedName>
        <fullName evidence="2">Uncharacterized protein</fullName>
    </submittedName>
</protein>
<accession>A0A2T8HJX0</accession>
<evidence type="ECO:0000256" key="1">
    <source>
        <dbReference type="SAM" id="Phobius"/>
    </source>
</evidence>
<dbReference type="Proteomes" id="UP000245627">
    <property type="component" value="Unassembled WGS sequence"/>
</dbReference>
<dbReference type="AlphaFoldDB" id="A0A2T8HJX0"/>
<gene>
    <name evidence="2" type="ORF">DC487_07370</name>
</gene>
<evidence type="ECO:0000313" key="3">
    <source>
        <dbReference type="Proteomes" id="UP000245627"/>
    </source>
</evidence>
<feature type="transmembrane region" description="Helical" evidence="1">
    <location>
        <begin position="12"/>
        <end position="29"/>
    </location>
</feature>
<dbReference type="EMBL" id="QDKG01000002">
    <property type="protein sequence ID" value="PVH25748.1"/>
    <property type="molecule type" value="Genomic_DNA"/>
</dbReference>
<dbReference type="OrthoDB" id="714299at2"/>
<comment type="caution">
    <text evidence="2">The sequence shown here is derived from an EMBL/GenBank/DDBJ whole genome shotgun (WGS) entry which is preliminary data.</text>
</comment>
<keyword evidence="3" id="KW-1185">Reference proteome</keyword>
<name>A0A2T8HJX0_9SPHI</name>
<keyword evidence="1" id="KW-0472">Membrane</keyword>
<proteinExistence type="predicted"/>
<reference evidence="2 3" key="1">
    <citation type="submission" date="2018-04" db="EMBL/GenBank/DDBJ databases">
        <title>Sphingobacterium cortibacter sp. nov.</title>
        <authorList>
            <person name="Li Y."/>
        </authorList>
    </citation>
    <scope>NUCLEOTIDE SEQUENCE [LARGE SCALE GENOMIC DNA]</scope>
    <source>
        <strain evidence="2 3">2c-3</strain>
    </source>
</reference>
<sequence>MENTKNEKATLHNSLYLIGAVMGAIIAFVSSGATLSLVTGAIGGLIFASIFVKFVIPHKPSDR</sequence>
<evidence type="ECO:0000313" key="2">
    <source>
        <dbReference type="EMBL" id="PVH25748.1"/>
    </source>
</evidence>
<feature type="transmembrane region" description="Helical" evidence="1">
    <location>
        <begin position="35"/>
        <end position="56"/>
    </location>
</feature>
<organism evidence="2 3">
    <name type="scientific">Sphingobacterium corticibacter</name>
    <dbReference type="NCBI Taxonomy" id="2171749"/>
    <lineage>
        <taxon>Bacteria</taxon>
        <taxon>Pseudomonadati</taxon>
        <taxon>Bacteroidota</taxon>
        <taxon>Sphingobacteriia</taxon>
        <taxon>Sphingobacteriales</taxon>
        <taxon>Sphingobacteriaceae</taxon>
        <taxon>Sphingobacterium</taxon>
    </lineage>
</organism>
<keyword evidence="1" id="KW-0812">Transmembrane</keyword>
<dbReference type="RefSeq" id="WP_116775318.1">
    <property type="nucleotide sequence ID" value="NZ_QDKG01000002.1"/>
</dbReference>
<keyword evidence="1" id="KW-1133">Transmembrane helix</keyword>